<dbReference type="Pfam" id="PF13592">
    <property type="entry name" value="HTH_33"/>
    <property type="match status" value="1"/>
</dbReference>
<dbReference type="OrthoDB" id="5504200at2"/>
<dbReference type="AlphaFoldDB" id="A0A5K7YVD6"/>
<evidence type="ECO:0000259" key="1">
    <source>
        <dbReference type="Pfam" id="PF13592"/>
    </source>
</evidence>
<name>A0A5K7YVD6_9BACT</name>
<organism evidence="2 3">
    <name type="scientific">Desulfosarcina widdelii</name>
    <dbReference type="NCBI Taxonomy" id="947919"/>
    <lineage>
        <taxon>Bacteria</taxon>
        <taxon>Pseudomonadati</taxon>
        <taxon>Thermodesulfobacteriota</taxon>
        <taxon>Desulfobacteria</taxon>
        <taxon>Desulfobacterales</taxon>
        <taxon>Desulfosarcinaceae</taxon>
        <taxon>Desulfosarcina</taxon>
    </lineage>
</organism>
<keyword evidence="3" id="KW-1185">Reference proteome</keyword>
<dbReference type="EMBL" id="AP021875">
    <property type="protein sequence ID" value="BBO72618.1"/>
    <property type="molecule type" value="Genomic_DNA"/>
</dbReference>
<evidence type="ECO:0000313" key="3">
    <source>
        <dbReference type="Proteomes" id="UP000427769"/>
    </source>
</evidence>
<reference evidence="2 3" key="1">
    <citation type="submission" date="2019-11" db="EMBL/GenBank/DDBJ databases">
        <title>Comparative genomics of hydrocarbon-degrading Desulfosarcina strains.</title>
        <authorList>
            <person name="Watanabe M."/>
            <person name="Kojima H."/>
            <person name="Fukui M."/>
        </authorList>
    </citation>
    <scope>NUCLEOTIDE SEQUENCE [LARGE SCALE GENOMIC DNA]</scope>
    <source>
        <strain evidence="2 3">PP31</strain>
    </source>
</reference>
<dbReference type="KEGG" id="dwd:DSCW_00350"/>
<dbReference type="Proteomes" id="UP000427769">
    <property type="component" value="Chromosome"/>
</dbReference>
<protein>
    <recommendedName>
        <fullName evidence="1">Winged helix-turn helix domain-containing protein</fullName>
    </recommendedName>
</protein>
<sequence>MKLPFALWTRIAVQQLIKQLWSVTMPVRTVGDYLKRWGFTPQKPLKKAYKQNPKAVKTWLDNECPEIAKRAKKEIRISMKIKLR</sequence>
<proteinExistence type="predicted"/>
<dbReference type="Gene3D" id="6.10.250.140">
    <property type="match status" value="1"/>
</dbReference>
<feature type="domain" description="Winged helix-turn helix" evidence="1">
    <location>
        <begin position="5"/>
        <end position="62"/>
    </location>
</feature>
<accession>A0A5K7YVD6</accession>
<gene>
    <name evidence="2" type="ORF">DSCW_00350</name>
</gene>
<dbReference type="InterPro" id="IPR025959">
    <property type="entry name" value="Winged_HTH_dom"/>
</dbReference>
<evidence type="ECO:0000313" key="2">
    <source>
        <dbReference type="EMBL" id="BBO72618.1"/>
    </source>
</evidence>